<dbReference type="InterPro" id="IPR027417">
    <property type="entry name" value="P-loop_NTPase"/>
</dbReference>
<dbReference type="Gene3D" id="3.40.50.300">
    <property type="entry name" value="P-loop containing nucleotide triphosphate hydrolases"/>
    <property type="match status" value="1"/>
</dbReference>
<dbReference type="FunFam" id="3.40.50.300:FF:002534">
    <property type="entry name" value="Putative RecF protein"/>
    <property type="match status" value="1"/>
</dbReference>
<dbReference type="Pfam" id="PF13304">
    <property type="entry name" value="AAA_21"/>
    <property type="match status" value="1"/>
</dbReference>
<reference evidence="2 3" key="1">
    <citation type="journal article" date="2015" name="Genome Announc.">
        <title>Genome sequencing of 18 francisella strains to aid in assay development and testing.</title>
        <authorList>
            <person name="Johnson S.L."/>
            <person name="Daligault H.E."/>
            <person name="Davenport K.W."/>
            <person name="Coyne S.R."/>
            <person name="Frey K.G."/>
            <person name="Koroleva G.I."/>
            <person name="Broomall S.M."/>
            <person name="Bishop-Lilly K.A."/>
            <person name="Bruce D.C."/>
            <person name="Chertkov O."/>
            <person name="Freitas T."/>
            <person name="Jaissle J."/>
            <person name="Ladner J.T."/>
            <person name="Rosenzweig C.N."/>
            <person name="Gibbons H.S."/>
            <person name="Palacios G.F."/>
            <person name="Redden C.L."/>
            <person name="Xu Y."/>
            <person name="Minogue T.D."/>
            <person name="Chain P.S."/>
        </authorList>
    </citation>
    <scope>NUCLEOTIDE SEQUENCE [LARGE SCALE GENOMIC DNA]</scope>
    <source>
        <strain evidence="2 3">GA01-2794</strain>
    </source>
</reference>
<dbReference type="InterPro" id="IPR003959">
    <property type="entry name" value="ATPase_AAA_core"/>
</dbReference>
<dbReference type="OrthoDB" id="104167at2"/>
<proteinExistence type="predicted"/>
<dbReference type="Proteomes" id="UP000031830">
    <property type="component" value="Chromosome"/>
</dbReference>
<dbReference type="InterPro" id="IPR014555">
    <property type="entry name" value="RecF-like"/>
</dbReference>
<dbReference type="FunFam" id="3.40.50.300:FF:002708">
    <property type="entry name" value="FeS assembly ATPase SufC"/>
    <property type="match status" value="1"/>
</dbReference>
<accession>A0A0B6CWL0</accession>
<dbReference type="SUPFAM" id="SSF52540">
    <property type="entry name" value="P-loop containing nucleoside triphosphate hydrolases"/>
    <property type="match status" value="1"/>
</dbReference>
<dbReference type="EMBL" id="CP009440">
    <property type="protein sequence ID" value="AJI53255.1"/>
    <property type="molecule type" value="Genomic_DNA"/>
</dbReference>
<dbReference type="KEGG" id="fpz:LA55_1446"/>
<evidence type="ECO:0000313" key="3">
    <source>
        <dbReference type="Proteomes" id="UP000031830"/>
    </source>
</evidence>
<gene>
    <name evidence="2" type="ORF">LA55_1446</name>
</gene>
<dbReference type="GO" id="GO:0000731">
    <property type="term" value="P:DNA synthesis involved in DNA repair"/>
    <property type="evidence" value="ECO:0007669"/>
    <property type="project" value="TreeGrafter"/>
</dbReference>
<dbReference type="GO" id="GO:0005524">
    <property type="term" value="F:ATP binding"/>
    <property type="evidence" value="ECO:0007669"/>
    <property type="project" value="InterPro"/>
</dbReference>
<dbReference type="PANTHER" id="PTHR32182:SF25">
    <property type="entry name" value="SLR1056 PROTEIN"/>
    <property type="match status" value="1"/>
</dbReference>
<evidence type="ECO:0000259" key="1">
    <source>
        <dbReference type="Pfam" id="PF13304"/>
    </source>
</evidence>
<sequence length="389" mass="43503">MIKTLAVNNYRSLLNLVIPLSQLNIITGANASGKSNLYKALRLLAETAQGGVVNSLAKEGGLTTTFWAGPEKISKDMRDGKAPIQGGPKQNEPRLRLGFSDETFGYTISLGYPGPLTTTSFSLDAEIKRETIWAGEAYKHPSALVDRNSHIIKVREQRQWQVIEQHCPNYESIFTQASYIDKTPEIVALREKIKQWRFYDHFRTDIDAPARVNQLGTLTTVLSHDGHDLASALQTIIDIGDRQALNEAIEDAFPGSSLNIKKHSDGQFITELSQHGLLRPLSAREFSDGTLRYLLLAAALFTPRPPELMVLNEPETSLHSDLIAPLARLIAKASTKTQIWVISHSKELIEYLQQLPNHNLIEIEKELGQTKVIGQNLLNTPNWRWPDTK</sequence>
<dbReference type="PANTHER" id="PTHR32182">
    <property type="entry name" value="DNA REPLICATION AND REPAIR PROTEIN RECF"/>
    <property type="match status" value="1"/>
</dbReference>
<dbReference type="GO" id="GO:0016887">
    <property type="term" value="F:ATP hydrolysis activity"/>
    <property type="evidence" value="ECO:0007669"/>
    <property type="project" value="InterPro"/>
</dbReference>
<protein>
    <submittedName>
        <fullName evidence="2">AAA domain protein</fullName>
    </submittedName>
</protein>
<evidence type="ECO:0000313" key="2">
    <source>
        <dbReference type="EMBL" id="AJI53255.1"/>
    </source>
</evidence>
<dbReference type="RefSeq" id="WP_044526547.1">
    <property type="nucleotide sequence ID" value="NZ_CP009440.1"/>
</dbReference>
<dbReference type="GO" id="GO:0006302">
    <property type="term" value="P:double-strand break repair"/>
    <property type="evidence" value="ECO:0007669"/>
    <property type="project" value="TreeGrafter"/>
</dbReference>
<feature type="domain" description="ATPase AAA-type core" evidence="1">
    <location>
        <begin position="23"/>
        <end position="350"/>
    </location>
</feature>
<dbReference type="AlphaFoldDB" id="A0A0B6CWL0"/>
<organism evidence="2 3">
    <name type="scientific">Francisella philomiragia</name>
    <dbReference type="NCBI Taxonomy" id="28110"/>
    <lineage>
        <taxon>Bacteria</taxon>
        <taxon>Pseudomonadati</taxon>
        <taxon>Pseudomonadota</taxon>
        <taxon>Gammaproteobacteria</taxon>
        <taxon>Thiotrichales</taxon>
        <taxon>Francisellaceae</taxon>
        <taxon>Francisella</taxon>
    </lineage>
</organism>
<dbReference type="PIRSF" id="PIRSF029347">
    <property type="entry name" value="RecF"/>
    <property type="match status" value="1"/>
</dbReference>
<name>A0A0B6CWL0_9GAMM</name>